<sequence length="521" mass="60038">MSFSKSSLRRFNDTNKSAASANKYTPQTTEKSQSLNRCSSQKIPRFLSSTNQKIAQRSSSNVSFRDTHKCFGRRVSASDKIRSNDKDSSNNGMDKVNQATSRSNLPSFCNILRNNQATSSFVAISPSSQNVHQNKSTIVPSDKQNKRMYEMVFFIKKKRLCSLKKELLDKQKLLLDLYSTLIELRTKVLDSTGKDLGPLEELKLVDLGNLKKLLTNSNLTNSKEIKKQTKSTNGDGDEDLNGNTAEIVEEIDQEFLTNLENKLQELLVDKINENVWLKNIKKDNTNLTDGEHNRQEFDGNLPVNNDESLRKNLAETKNLQQKVIQEFLQDIRNKFNFYISRRKMHENDRNKVEREKMALQNENNDLQQKVKSLNEELENERDKGNNLKDRKSMVDTQLIGARKSLKEMEQKLSSDEIRITQLLSNLKMLEGQLKMKEMWLDRESEELQKVNSATEEQMAKLETKIRNQEERIIELEKELSFKESEGETLVVDLQDKLNDAVLKSEEADKLRLTAESELEAL</sequence>
<feature type="compositionally biased region" description="Polar residues" evidence="2">
    <location>
        <begin position="89"/>
        <end position="100"/>
    </location>
</feature>
<name>A0AAD7ZTY6_DIPPU</name>
<keyword evidence="4" id="KW-1185">Reference proteome</keyword>
<feature type="region of interest" description="Disordered" evidence="2">
    <location>
        <begin position="1"/>
        <end position="39"/>
    </location>
</feature>
<reference evidence="3" key="1">
    <citation type="journal article" date="2023" name="IScience">
        <title>Live-bearing cockroach genome reveals convergent evolutionary mechanisms linked to viviparity in insects and beyond.</title>
        <authorList>
            <person name="Fouks B."/>
            <person name="Harrison M.C."/>
            <person name="Mikhailova A.A."/>
            <person name="Marchal E."/>
            <person name="English S."/>
            <person name="Carruthers M."/>
            <person name="Jennings E.C."/>
            <person name="Chiamaka E.L."/>
            <person name="Frigard R.A."/>
            <person name="Pippel M."/>
            <person name="Attardo G.M."/>
            <person name="Benoit J.B."/>
            <person name="Bornberg-Bauer E."/>
            <person name="Tobe S.S."/>
        </authorList>
    </citation>
    <scope>NUCLEOTIDE SEQUENCE</scope>
    <source>
        <strain evidence="3">Stay&amp;Tobe</strain>
    </source>
</reference>
<gene>
    <name evidence="3" type="ORF">L9F63_019605</name>
</gene>
<reference evidence="3" key="2">
    <citation type="submission" date="2023-05" db="EMBL/GenBank/DDBJ databases">
        <authorList>
            <person name="Fouks B."/>
        </authorList>
    </citation>
    <scope>NUCLEOTIDE SEQUENCE</scope>
    <source>
        <strain evidence="3">Stay&amp;Tobe</strain>
        <tissue evidence="3">Testes</tissue>
    </source>
</reference>
<protein>
    <submittedName>
        <fullName evidence="3">Uncharacterized protein</fullName>
    </submittedName>
</protein>
<dbReference type="Proteomes" id="UP001233999">
    <property type="component" value="Unassembled WGS sequence"/>
</dbReference>
<evidence type="ECO:0000313" key="4">
    <source>
        <dbReference type="Proteomes" id="UP001233999"/>
    </source>
</evidence>
<feature type="compositionally biased region" description="Basic and acidic residues" evidence="2">
    <location>
        <begin position="76"/>
        <end position="88"/>
    </location>
</feature>
<feature type="coiled-coil region" evidence="1">
    <location>
        <begin position="342"/>
        <end position="485"/>
    </location>
</feature>
<feature type="region of interest" description="Disordered" evidence="2">
    <location>
        <begin position="75"/>
        <end position="100"/>
    </location>
</feature>
<evidence type="ECO:0000256" key="2">
    <source>
        <dbReference type="SAM" id="MobiDB-lite"/>
    </source>
</evidence>
<accession>A0AAD7ZTY6</accession>
<evidence type="ECO:0000256" key="1">
    <source>
        <dbReference type="SAM" id="Coils"/>
    </source>
</evidence>
<feature type="compositionally biased region" description="Polar residues" evidence="2">
    <location>
        <begin position="14"/>
        <end position="39"/>
    </location>
</feature>
<keyword evidence="1" id="KW-0175">Coiled coil</keyword>
<organism evidence="3 4">
    <name type="scientific">Diploptera punctata</name>
    <name type="common">Pacific beetle cockroach</name>
    <dbReference type="NCBI Taxonomy" id="6984"/>
    <lineage>
        <taxon>Eukaryota</taxon>
        <taxon>Metazoa</taxon>
        <taxon>Ecdysozoa</taxon>
        <taxon>Arthropoda</taxon>
        <taxon>Hexapoda</taxon>
        <taxon>Insecta</taxon>
        <taxon>Pterygota</taxon>
        <taxon>Neoptera</taxon>
        <taxon>Polyneoptera</taxon>
        <taxon>Dictyoptera</taxon>
        <taxon>Blattodea</taxon>
        <taxon>Blaberoidea</taxon>
        <taxon>Blaberidae</taxon>
        <taxon>Diplopterinae</taxon>
        <taxon>Diploptera</taxon>
    </lineage>
</organism>
<evidence type="ECO:0000313" key="3">
    <source>
        <dbReference type="EMBL" id="KAJ9586819.1"/>
    </source>
</evidence>
<proteinExistence type="predicted"/>
<comment type="caution">
    <text evidence="3">The sequence shown here is derived from an EMBL/GenBank/DDBJ whole genome shotgun (WGS) entry which is preliminary data.</text>
</comment>
<dbReference type="AlphaFoldDB" id="A0AAD7ZTY6"/>
<dbReference type="EMBL" id="JASPKZ010006837">
    <property type="protein sequence ID" value="KAJ9586819.1"/>
    <property type="molecule type" value="Genomic_DNA"/>
</dbReference>